<feature type="region of interest" description="Disordered" evidence="1">
    <location>
        <begin position="1297"/>
        <end position="1487"/>
    </location>
</feature>
<dbReference type="InterPro" id="IPR048924">
    <property type="entry name" value="BAHCC1-like_Tudor"/>
</dbReference>
<feature type="compositionally biased region" description="Low complexity" evidence="1">
    <location>
        <begin position="1478"/>
        <end position="1487"/>
    </location>
</feature>
<name>A0A553NT61_TIGCA</name>
<dbReference type="OMA" id="TRVCVYW"/>
<evidence type="ECO:0000313" key="4">
    <source>
        <dbReference type="Proteomes" id="UP000318571"/>
    </source>
</evidence>
<feature type="region of interest" description="Disordered" evidence="1">
    <location>
        <begin position="1196"/>
        <end position="1282"/>
    </location>
</feature>
<comment type="caution">
    <text evidence="3">The sequence shown here is derived from an EMBL/GenBank/DDBJ whole genome shotgun (WGS) entry which is preliminary data.</text>
</comment>
<dbReference type="InterPro" id="IPR001025">
    <property type="entry name" value="BAH_dom"/>
</dbReference>
<feature type="compositionally biased region" description="Low complexity" evidence="1">
    <location>
        <begin position="1225"/>
        <end position="1244"/>
    </location>
</feature>
<dbReference type="Pfam" id="PF21744">
    <property type="entry name" value="BAHCC1-like_Tudor"/>
    <property type="match status" value="1"/>
</dbReference>
<accession>A0A553NT61</accession>
<feature type="region of interest" description="Disordered" evidence="1">
    <location>
        <begin position="670"/>
        <end position="752"/>
    </location>
</feature>
<dbReference type="Gene3D" id="2.30.30.490">
    <property type="match status" value="1"/>
</dbReference>
<feature type="compositionally biased region" description="Basic residues" evidence="1">
    <location>
        <begin position="1706"/>
        <end position="1729"/>
    </location>
</feature>
<dbReference type="Proteomes" id="UP000318571">
    <property type="component" value="Chromosome 1"/>
</dbReference>
<feature type="compositionally biased region" description="Polar residues" evidence="1">
    <location>
        <begin position="1404"/>
        <end position="1419"/>
    </location>
</feature>
<feature type="region of interest" description="Disordered" evidence="1">
    <location>
        <begin position="1046"/>
        <end position="1153"/>
    </location>
</feature>
<feature type="compositionally biased region" description="Low complexity" evidence="1">
    <location>
        <begin position="1196"/>
        <end position="1210"/>
    </location>
</feature>
<feature type="compositionally biased region" description="Low complexity" evidence="1">
    <location>
        <begin position="1423"/>
        <end position="1436"/>
    </location>
</feature>
<feature type="compositionally biased region" description="Basic and acidic residues" evidence="1">
    <location>
        <begin position="708"/>
        <end position="725"/>
    </location>
</feature>
<dbReference type="PANTHER" id="PTHR12505">
    <property type="entry name" value="PHD FINGER TRANSCRIPTION FACTOR"/>
    <property type="match status" value="1"/>
</dbReference>
<gene>
    <name evidence="3" type="ORF">TCAL_03225</name>
</gene>
<dbReference type="Pfam" id="PF01426">
    <property type="entry name" value="BAH"/>
    <property type="match status" value="1"/>
</dbReference>
<feature type="compositionally biased region" description="Polar residues" evidence="1">
    <location>
        <begin position="401"/>
        <end position="410"/>
    </location>
</feature>
<evidence type="ECO:0000313" key="3">
    <source>
        <dbReference type="EMBL" id="TRY68610.1"/>
    </source>
</evidence>
<organism evidence="3 4">
    <name type="scientific">Tigriopus californicus</name>
    <name type="common">Marine copepod</name>
    <dbReference type="NCBI Taxonomy" id="6832"/>
    <lineage>
        <taxon>Eukaryota</taxon>
        <taxon>Metazoa</taxon>
        <taxon>Ecdysozoa</taxon>
        <taxon>Arthropoda</taxon>
        <taxon>Crustacea</taxon>
        <taxon>Multicrustacea</taxon>
        <taxon>Hexanauplia</taxon>
        <taxon>Copepoda</taxon>
        <taxon>Harpacticoida</taxon>
        <taxon>Harpacticidae</taxon>
        <taxon>Tigriopus</taxon>
    </lineage>
</organism>
<dbReference type="SMART" id="SM00439">
    <property type="entry name" value="BAH"/>
    <property type="match status" value="1"/>
</dbReference>
<evidence type="ECO:0000259" key="2">
    <source>
        <dbReference type="PROSITE" id="PS51038"/>
    </source>
</evidence>
<feature type="compositionally biased region" description="Basic and acidic residues" evidence="1">
    <location>
        <begin position="1795"/>
        <end position="1804"/>
    </location>
</feature>
<feature type="region of interest" description="Disordered" evidence="1">
    <location>
        <begin position="1644"/>
        <end position="1835"/>
    </location>
</feature>
<feature type="compositionally biased region" description="Acidic residues" evidence="1">
    <location>
        <begin position="1805"/>
        <end position="1822"/>
    </location>
</feature>
<feature type="compositionally biased region" description="Low complexity" evidence="1">
    <location>
        <begin position="1367"/>
        <end position="1386"/>
    </location>
</feature>
<feature type="compositionally biased region" description="Low complexity" evidence="1">
    <location>
        <begin position="1298"/>
        <end position="1307"/>
    </location>
</feature>
<feature type="region of interest" description="Disordered" evidence="1">
    <location>
        <begin position="345"/>
        <end position="439"/>
    </location>
</feature>
<feature type="compositionally biased region" description="Basic residues" evidence="1">
    <location>
        <begin position="1258"/>
        <end position="1270"/>
    </location>
</feature>
<dbReference type="InterPro" id="IPR052429">
    <property type="entry name" value="BAH_domain_protein"/>
</dbReference>
<feature type="domain" description="BAH" evidence="2">
    <location>
        <begin position="1875"/>
        <end position="2002"/>
    </location>
</feature>
<feature type="region of interest" description="Disordered" evidence="1">
    <location>
        <begin position="778"/>
        <end position="815"/>
    </location>
</feature>
<reference evidence="3 4" key="1">
    <citation type="journal article" date="2018" name="Nat. Ecol. Evol.">
        <title>Genomic signatures of mitonuclear coevolution across populations of Tigriopus californicus.</title>
        <authorList>
            <person name="Barreto F.S."/>
            <person name="Watson E.T."/>
            <person name="Lima T.G."/>
            <person name="Willett C.S."/>
            <person name="Edmands S."/>
            <person name="Li W."/>
            <person name="Burton R.S."/>
        </authorList>
    </citation>
    <scope>NUCLEOTIDE SEQUENCE [LARGE SCALE GENOMIC DNA]</scope>
    <source>
        <strain evidence="3 4">San Diego</strain>
    </source>
</reference>
<sequence length="2009" mass="218940">MDPRLHRSATPAISSAQPLPPTPGGGLHGMPAHPHLGHHHWPPVSTGLSPSLNPPPPSPVGYPHLSPGMGDPRSVIGPGSHGPGGNPFYHPQFSLLDAHHHHQRMAAESHRINMAHAEVARMAEVQRVLEDSRKKEAAARAAAAAANVTTSSFQFTGSSLSSLVASSSATREPLFSHGLSPLDRGGLYPSHGGILDPLSTSIPHPSPRGGMSLTSPSSSMPKPKMFSPYESSPTTSSGPSGPLLKPTPSVPFRPFGPPSHSEPSHCPLSASFMGTNTSVVSTTGTMSSVLSSDATPRPLSSLRENDHKIIKLDKPEEPEEVLVDDFDGQCCRTYPYNHSRIQRWQREHAEKRRHRKDVSAPPSVDRSSAREQKGAENSAATSGTERSQSGSRRSEHLSGAVGSNSASLRSASADGRRDTSLGSNLQHQKSVSEANLPATTGSIPVGIAIGRQRQQESLDFKRAEDLSRAAAAASNSGTSSQCGPHGEKYGTMMNPQGVSPLGAHGPMRWPHPPSGSPMWPPSHVPPGTPSPGGYPSIPPWMPPGLVGAPPQMGPIPMGYQLAKDPLTGQILLIPTDVANNPPQHGAWPTPPSPYEQQPSGMSHFTSLGPPPATPPVSSSAAVAHFHQMYMHQQMYMQQAAAAAHHHAASASKGMYRPPLPSVRRLEPETITVSDDDDEPHQKRTTTSSSADGMRHTREIEDPNAAFDRLFDSTEPRLSTDSKLEEESSETICSKNVDISSELPPKSPPSQEDLIVKDDVVPKSEEEETVIKTEPIEANVTKCPSPPLSPTLNPSTQEDVEEEPPLNQMVPQEPMPEKSSLQEDCEEIARELLFFSENERFHGEDLRATRDDPADLSPLKILLEAIDISEKNKHFEAQPQCIGFSEGITALCQITQTDLLPLGLQSKFLDLNHINIKLLCTVTATDLDELRSRVDPLQTWNEIYNLHQYSCDEAEVSVKDFIANKIKQYPPPNPVTLNLAIDGVSTDIALGVGLELTTPKEDNYMGIKSLAKIVKQIKNTDIMSQLEVELRGQLAEIQTLYREKHREMTRLKLNTPKKGSAKGGGRSKRGPGRPKKRKLTSKGKTKMGRPRKTKLPSTDSRPGGEFEDLSPPILEPCATPPTLESQIKVEPMPRSRSDSPNNKNEGGDQLLKPPKLTASLIPSRANSNSVTNLSTINAKFMKGKANPFANLLSKLATGSTCGGSASSQHSKQNSEDEDENEESGSRRNSTSSSHSLSHKSNYSSHSTRKDSDEEANSSSKKRKADKPRKHTGSTETIVPKKPRNLFMMNCLNLQREFKSTSAAAAHSSSMRDEYDFTDDEEERGGGDHPTHILGSLVASKGEGPSAASGSKPTQMCGGSLLFTEYRSPPHGTSSPPPTTSSASTSSTLFSKGNKPWKDQKKSKSPKNVGSFNNSNLNSPSHKGISSSVLASSPTPSSKSKEKKHKSSAIESPASKAGVISATTSTLSPSGSSAPPPSALPSTSSTTTPTTMAIEGAVAEYALPSSSTGQTALRTATLKASDLKDGLRFLWLDNGRFHPARLNSTPLDDIYSVTMEKQRSNRPDIMPRDDVLNLGIFELRPLSKKQLPIGTRVCVYWSQAYNYLFPGTVDLTEVPFKETMVEVFLDDGDRRQVDIVNVRMLPPNYSHVVPAPDPLDTRKRRQSNDSADANHDLHHPRIQPLYQRKGSLSPSPAKKCKQIAPITTPHGKLNKKRHKHKHCSKKRHKHYHKKSYPPPPTETIYEEKEDERHRGDLSDEDDDCEESPDEESGNLRIKLDGSFNNTTTYSIRSPMYQTRTTSEESNHGDDEIGEDSSDESGSESESGGETDKAASRVSGINPVTGRPFWRWVEGDEGYRRPGKKGGKAKKLFHRAIQRDSEILNVGDCAVFLSTARVDRPYIGRVELLWETWNGNMMVKVKWFYHPEEIETSGKNFDLKVPGGLFQSPHTDENDVQTISHKCQVLPLREYSRVLISDPVKRRKLFSNSDTYYLAGSYDPTNMSVNFQSGVLKNSS</sequence>
<feature type="compositionally biased region" description="Polar residues" evidence="1">
    <location>
        <begin position="729"/>
        <end position="738"/>
    </location>
</feature>
<feature type="compositionally biased region" description="Acidic residues" evidence="1">
    <location>
        <begin position="1752"/>
        <end position="1766"/>
    </location>
</feature>
<feature type="compositionally biased region" description="Polar residues" evidence="1">
    <location>
        <begin position="378"/>
        <end position="391"/>
    </location>
</feature>
<feature type="region of interest" description="Disordered" evidence="1">
    <location>
        <begin position="190"/>
        <end position="268"/>
    </location>
</feature>
<dbReference type="PANTHER" id="PTHR12505:SF24">
    <property type="entry name" value="PROTEIN WINGED EYE"/>
    <property type="match status" value="1"/>
</dbReference>
<feature type="compositionally biased region" description="Low complexity" evidence="1">
    <location>
        <begin position="1459"/>
        <end position="1471"/>
    </location>
</feature>
<keyword evidence="4" id="KW-1185">Reference proteome</keyword>
<dbReference type="InterPro" id="IPR043151">
    <property type="entry name" value="BAH_sf"/>
</dbReference>
<feature type="region of interest" description="Disordered" evidence="1">
    <location>
        <begin position="469"/>
        <end position="489"/>
    </location>
</feature>
<dbReference type="GO" id="GO:0003682">
    <property type="term" value="F:chromatin binding"/>
    <property type="evidence" value="ECO:0007669"/>
    <property type="project" value="InterPro"/>
</dbReference>
<feature type="compositionally biased region" description="Polar residues" evidence="1">
    <location>
        <begin position="1776"/>
        <end position="1794"/>
    </location>
</feature>
<dbReference type="PROSITE" id="PS51038">
    <property type="entry name" value="BAH"/>
    <property type="match status" value="1"/>
</dbReference>
<feature type="compositionally biased region" description="Polar residues" evidence="1">
    <location>
        <begin position="420"/>
        <end position="439"/>
    </location>
</feature>
<dbReference type="EMBL" id="VCGU01000010">
    <property type="protein sequence ID" value="TRY68610.1"/>
    <property type="molecule type" value="Genomic_DNA"/>
</dbReference>
<feature type="compositionally biased region" description="Basic residues" evidence="1">
    <location>
        <begin position="1064"/>
        <end position="1093"/>
    </location>
</feature>
<feature type="compositionally biased region" description="Pro residues" evidence="1">
    <location>
        <begin position="248"/>
        <end position="257"/>
    </location>
</feature>
<feature type="compositionally biased region" description="Low complexity" evidence="1">
    <location>
        <begin position="469"/>
        <end position="480"/>
    </location>
</feature>
<feature type="compositionally biased region" description="Low complexity" evidence="1">
    <location>
        <begin position="215"/>
        <end position="242"/>
    </location>
</feature>
<evidence type="ECO:0000256" key="1">
    <source>
        <dbReference type="SAM" id="MobiDB-lite"/>
    </source>
</evidence>
<feature type="region of interest" description="Disordered" evidence="1">
    <location>
        <begin position="1"/>
        <end position="92"/>
    </location>
</feature>
<protein>
    <recommendedName>
        <fullName evidence="2">BAH domain-containing protein</fullName>
    </recommendedName>
</protein>
<proteinExistence type="predicted"/>